<name>A0A0F5IY23_9BACT</name>
<dbReference type="PROSITE" id="PS51257">
    <property type="entry name" value="PROKAR_LIPOPROTEIN"/>
    <property type="match status" value="1"/>
</dbReference>
<gene>
    <name evidence="2" type="ORF">HMPREF1536_03934</name>
</gene>
<keyword evidence="3" id="KW-1185">Reference proteome</keyword>
<feature type="signal peptide" evidence="1">
    <location>
        <begin position="1"/>
        <end position="24"/>
    </location>
</feature>
<evidence type="ECO:0000313" key="3">
    <source>
        <dbReference type="Proteomes" id="UP000033035"/>
    </source>
</evidence>
<dbReference type="EMBL" id="AQHW01000020">
    <property type="protein sequence ID" value="KKB50398.1"/>
    <property type="molecule type" value="Genomic_DNA"/>
</dbReference>
<dbReference type="HOGENOM" id="CLU_1303915_0_0_10"/>
<dbReference type="Proteomes" id="UP000033035">
    <property type="component" value="Unassembled WGS sequence"/>
</dbReference>
<evidence type="ECO:0000313" key="2">
    <source>
        <dbReference type="EMBL" id="KKB50398.1"/>
    </source>
</evidence>
<dbReference type="AlphaFoldDB" id="A0A0F5IY23"/>
<dbReference type="PATRIC" id="fig|1203610.3.peg.4011"/>
<protein>
    <recommendedName>
        <fullName evidence="4">Major fimbrial subunit protein N-terminal domain-containing protein</fullName>
    </recommendedName>
</protein>
<dbReference type="STRING" id="1203610.HMPREF1536_03934"/>
<proteinExistence type="predicted"/>
<organism evidence="2 3">
    <name type="scientific">Parabacteroides gordonii MS-1 = DSM 23371</name>
    <dbReference type="NCBI Taxonomy" id="1203610"/>
    <lineage>
        <taxon>Bacteria</taxon>
        <taxon>Pseudomonadati</taxon>
        <taxon>Bacteroidota</taxon>
        <taxon>Bacteroidia</taxon>
        <taxon>Bacteroidales</taxon>
        <taxon>Tannerellaceae</taxon>
        <taxon>Parabacteroides</taxon>
    </lineage>
</organism>
<sequence length="211" mass="22906">MKLFNKLYGISLFTLLLTVASCTSETEEQLQKPAPEPSGGETRREVMLTLKNKLSVAQTKAGDEIATAAENKISALDIYVFGCTTENGTYTYQERFCYRENSADLPMGETSLDLTVVGSDGKQTTALLSLKKGLFVKLYCIANHSELIDPGTGAAFNNFLPLQQSAPGQPGNTVIEGTPTEDNFKLLQSTRLDPASATDILKNSVTHDRCL</sequence>
<feature type="chain" id="PRO_5002488278" description="Major fimbrial subunit protein N-terminal domain-containing protein" evidence="1">
    <location>
        <begin position="25"/>
        <end position="211"/>
    </location>
</feature>
<comment type="caution">
    <text evidence="2">The sequence shown here is derived from an EMBL/GenBank/DDBJ whole genome shotgun (WGS) entry which is preliminary data.</text>
</comment>
<reference evidence="2 3" key="1">
    <citation type="submission" date="2013-04" db="EMBL/GenBank/DDBJ databases">
        <title>The Genome Sequence of Parabacteroides gordonii DSM 23371.</title>
        <authorList>
            <consortium name="The Broad Institute Genomics Platform"/>
            <person name="Earl A."/>
            <person name="Ward D."/>
            <person name="Feldgarden M."/>
            <person name="Gevers D."/>
            <person name="Martens E."/>
            <person name="Sakamoto M."/>
            <person name="Benno Y."/>
            <person name="Suzuki N."/>
            <person name="Matsunaga N."/>
            <person name="Koshihara K."/>
            <person name="Seki M."/>
            <person name="Komiya H."/>
            <person name="Walker B."/>
            <person name="Young S."/>
            <person name="Zeng Q."/>
            <person name="Gargeya S."/>
            <person name="Fitzgerald M."/>
            <person name="Haas B."/>
            <person name="Abouelleil A."/>
            <person name="Allen A.W."/>
            <person name="Alvarado L."/>
            <person name="Arachchi H.M."/>
            <person name="Berlin A.M."/>
            <person name="Chapman S.B."/>
            <person name="Gainer-Dewar J."/>
            <person name="Goldberg J."/>
            <person name="Griggs A."/>
            <person name="Gujja S."/>
            <person name="Hansen M."/>
            <person name="Howarth C."/>
            <person name="Imamovic A."/>
            <person name="Ireland A."/>
            <person name="Larimer J."/>
            <person name="McCowan C."/>
            <person name="Murphy C."/>
            <person name="Pearson M."/>
            <person name="Poon T.W."/>
            <person name="Priest M."/>
            <person name="Roberts A."/>
            <person name="Saif S."/>
            <person name="Shea T."/>
            <person name="Sisk P."/>
            <person name="Sykes S."/>
            <person name="Wortman J."/>
            <person name="Nusbaum C."/>
            <person name="Birren B."/>
        </authorList>
    </citation>
    <scope>NUCLEOTIDE SEQUENCE [LARGE SCALE GENOMIC DNA]</scope>
    <source>
        <strain evidence="2 3">MS-1</strain>
    </source>
</reference>
<evidence type="ECO:0000256" key="1">
    <source>
        <dbReference type="SAM" id="SignalP"/>
    </source>
</evidence>
<keyword evidence="1" id="KW-0732">Signal</keyword>
<accession>A0A0F5IY23</accession>
<evidence type="ECO:0008006" key="4">
    <source>
        <dbReference type="Google" id="ProtNLM"/>
    </source>
</evidence>